<feature type="domain" description="Zinc finger LSD1-type" evidence="3">
    <location>
        <begin position="147"/>
        <end position="171"/>
    </location>
</feature>
<organism evidence="5">
    <name type="scientific">Micromonas pusilla (strain CCMP1545)</name>
    <name type="common">Picoplanktonic green alga</name>
    <dbReference type="NCBI Taxonomy" id="564608"/>
    <lineage>
        <taxon>Eukaryota</taxon>
        <taxon>Viridiplantae</taxon>
        <taxon>Chlorophyta</taxon>
        <taxon>Mamiellophyceae</taxon>
        <taxon>Mamiellales</taxon>
        <taxon>Mamiellaceae</taxon>
        <taxon>Micromonas</taxon>
    </lineage>
</organism>
<gene>
    <name evidence="4" type="ORF">MICPUCDRAFT_55652</name>
</gene>
<dbReference type="AlphaFoldDB" id="C1MLB2"/>
<dbReference type="eggNOG" id="ENOG502QQTC">
    <property type="taxonomic scope" value="Eukaryota"/>
</dbReference>
<dbReference type="KEGG" id="mpp:MICPUCDRAFT_55652"/>
<dbReference type="Proteomes" id="UP000001876">
    <property type="component" value="Unassembled WGS sequence"/>
</dbReference>
<name>C1MLB2_MICPC</name>
<dbReference type="InterPro" id="IPR040319">
    <property type="entry name" value="LSD1-like"/>
</dbReference>
<sequence>MLSREGTKTIECCVFEMIVYCKHSEGGQFSVESSRLWSTAHISAGIKTSILPSRASGSCKFFTSQGAAYVQCALCHTVTPAPSSEDIAWLTCGSCHIQLMYRSGAASVSCTVCNSITAAPVAPISGTIFPFIYTFMFCLLEVRYCQCGGCRMMLKYSAGALSVQCAACQYITVTIFTRGKRGANMVVVENPPTLDENGHVKNSTSVGLAEDS</sequence>
<evidence type="ECO:0000256" key="2">
    <source>
        <dbReference type="ARBA" id="ARBA00023242"/>
    </source>
</evidence>
<protein>
    <submittedName>
        <fullName evidence="4">Predicted protein</fullName>
    </submittedName>
</protein>
<keyword evidence="5" id="KW-1185">Reference proteome</keyword>
<dbReference type="EMBL" id="GG663736">
    <property type="protein sequence ID" value="EEH59906.1"/>
    <property type="molecule type" value="Genomic_DNA"/>
</dbReference>
<dbReference type="Pfam" id="PF06943">
    <property type="entry name" value="zf-LSD1"/>
    <property type="match status" value="2"/>
</dbReference>
<dbReference type="STRING" id="564608.C1MLB2"/>
<evidence type="ECO:0000313" key="5">
    <source>
        <dbReference type="Proteomes" id="UP000001876"/>
    </source>
</evidence>
<feature type="domain" description="Zinc finger LSD1-type" evidence="3">
    <location>
        <begin position="92"/>
        <end position="116"/>
    </location>
</feature>
<evidence type="ECO:0000259" key="3">
    <source>
        <dbReference type="Pfam" id="PF06943"/>
    </source>
</evidence>
<keyword evidence="2" id="KW-0539">Nucleus</keyword>
<dbReference type="SUPFAM" id="SSF48695">
    <property type="entry name" value="Multiheme cytochromes"/>
    <property type="match status" value="1"/>
</dbReference>
<dbReference type="PANTHER" id="PTHR31747">
    <property type="entry name" value="PROTEIN LSD1"/>
    <property type="match status" value="1"/>
</dbReference>
<dbReference type="InterPro" id="IPR036280">
    <property type="entry name" value="Multihaem_cyt_sf"/>
</dbReference>
<dbReference type="GO" id="GO:0005634">
    <property type="term" value="C:nucleus"/>
    <property type="evidence" value="ECO:0007669"/>
    <property type="project" value="UniProtKB-SubCell"/>
</dbReference>
<dbReference type="OrthoDB" id="509329at2759"/>
<proteinExistence type="predicted"/>
<dbReference type="RefSeq" id="XP_003056530.1">
    <property type="nucleotide sequence ID" value="XM_003056484.1"/>
</dbReference>
<dbReference type="NCBIfam" id="TIGR01053">
    <property type="entry name" value="LSD1"/>
    <property type="match status" value="3"/>
</dbReference>
<accession>C1MLB2</accession>
<dbReference type="OMA" id="EMIVYCK"/>
<dbReference type="GeneID" id="9681777"/>
<dbReference type="PANTHER" id="PTHR31747:SF3">
    <property type="entry name" value="PROTEIN LSD1"/>
    <property type="match status" value="1"/>
</dbReference>
<comment type="subcellular location">
    <subcellularLocation>
        <location evidence="1">Nucleus</location>
    </subcellularLocation>
</comment>
<evidence type="ECO:0000313" key="4">
    <source>
        <dbReference type="EMBL" id="EEH59906.1"/>
    </source>
</evidence>
<dbReference type="InterPro" id="IPR005735">
    <property type="entry name" value="Znf_LSD1"/>
</dbReference>
<reference evidence="4 5" key="1">
    <citation type="journal article" date="2009" name="Science">
        <title>Green evolution and dynamic adaptations revealed by genomes of the marine picoeukaryotes Micromonas.</title>
        <authorList>
            <person name="Worden A.Z."/>
            <person name="Lee J.H."/>
            <person name="Mock T."/>
            <person name="Rouze P."/>
            <person name="Simmons M.P."/>
            <person name="Aerts A.L."/>
            <person name="Allen A.E."/>
            <person name="Cuvelier M.L."/>
            <person name="Derelle E."/>
            <person name="Everett M.V."/>
            <person name="Foulon E."/>
            <person name="Grimwood J."/>
            <person name="Gundlach H."/>
            <person name="Henrissat B."/>
            <person name="Napoli C."/>
            <person name="McDonald S.M."/>
            <person name="Parker M.S."/>
            <person name="Rombauts S."/>
            <person name="Salamov A."/>
            <person name="Von Dassow P."/>
            <person name="Badger J.H."/>
            <person name="Coutinho P.M."/>
            <person name="Demir E."/>
            <person name="Dubchak I."/>
            <person name="Gentemann C."/>
            <person name="Eikrem W."/>
            <person name="Gready J.E."/>
            <person name="John U."/>
            <person name="Lanier W."/>
            <person name="Lindquist E.A."/>
            <person name="Lucas S."/>
            <person name="Mayer K.F."/>
            <person name="Moreau H."/>
            <person name="Not F."/>
            <person name="Otillar R."/>
            <person name="Panaud O."/>
            <person name="Pangilinan J."/>
            <person name="Paulsen I."/>
            <person name="Piegu B."/>
            <person name="Poliakov A."/>
            <person name="Robbens S."/>
            <person name="Schmutz J."/>
            <person name="Toulza E."/>
            <person name="Wyss T."/>
            <person name="Zelensky A."/>
            <person name="Zhou K."/>
            <person name="Armbrust E.V."/>
            <person name="Bhattacharya D."/>
            <person name="Goodenough U.W."/>
            <person name="Van de Peer Y."/>
            <person name="Grigoriev I.V."/>
        </authorList>
    </citation>
    <scope>NUCLEOTIDE SEQUENCE [LARGE SCALE GENOMIC DNA]</scope>
    <source>
        <strain evidence="4 5">CCMP1545</strain>
    </source>
</reference>
<evidence type="ECO:0000256" key="1">
    <source>
        <dbReference type="ARBA" id="ARBA00004123"/>
    </source>
</evidence>